<evidence type="ECO:0000313" key="3">
    <source>
        <dbReference type="EMBL" id="GGH51384.1"/>
    </source>
</evidence>
<keyword evidence="1" id="KW-0812">Transmembrane</keyword>
<dbReference type="RefSeq" id="WP_188757279.1">
    <property type="nucleotide sequence ID" value="NZ_BMJY01000026.1"/>
</dbReference>
<reference evidence="3" key="2">
    <citation type="submission" date="2020-09" db="EMBL/GenBank/DDBJ databases">
        <authorList>
            <person name="Sun Q."/>
            <person name="Zhou Y."/>
        </authorList>
    </citation>
    <scope>NUCLEOTIDE SEQUENCE</scope>
    <source>
        <strain evidence="3">CGMCC 1.15794</strain>
    </source>
</reference>
<evidence type="ECO:0008006" key="5">
    <source>
        <dbReference type="Google" id="ProtNLM"/>
    </source>
</evidence>
<sequence>MTPRTRLRAAALVLLASLLVPVSAAAAAGAAPDGAAWSVQTGDDNGEGRANFSYAAQPGDVISDTMIVRNTGTIELPLEVYAADAFTTPTGNIDILPAGTPSTGAGAWVSPDVDHLALQPGQEASVAFTIAVPEGARPGDHSAAIVTSLTTQDAEQPLEVDRRLGTRITVRVAGELVPDAAATIVSVDAVPTLNPLEPVVVRVVYRVENTGNTRIAGTEALAVHTVAGLLRATSDAEPLPEILPGSTVELVREVPAISLGWVGGDVALAVEGVGLGAGALAPVSLEFSAVAVPWSLLAVLLIACAIAAGVLLWIRRRRTEVALEDGAATADKDSLPS</sequence>
<keyword evidence="4" id="KW-1185">Reference proteome</keyword>
<dbReference type="Proteomes" id="UP000657592">
    <property type="component" value="Unassembled WGS sequence"/>
</dbReference>
<feature type="transmembrane region" description="Helical" evidence="1">
    <location>
        <begin position="294"/>
        <end position="314"/>
    </location>
</feature>
<keyword evidence="1" id="KW-0472">Membrane</keyword>
<gene>
    <name evidence="3" type="ORF">GCM10010921_30750</name>
</gene>
<organism evidence="3 4">
    <name type="scientific">Microbacterium album</name>
    <dbReference type="NCBI Taxonomy" id="2053191"/>
    <lineage>
        <taxon>Bacteria</taxon>
        <taxon>Bacillati</taxon>
        <taxon>Actinomycetota</taxon>
        <taxon>Actinomycetes</taxon>
        <taxon>Micrococcales</taxon>
        <taxon>Microbacteriaceae</taxon>
        <taxon>Microbacterium</taxon>
    </lineage>
</organism>
<feature type="chain" id="PRO_5037090972" description="DUF916 domain-containing protein" evidence="2">
    <location>
        <begin position="27"/>
        <end position="337"/>
    </location>
</feature>
<proteinExistence type="predicted"/>
<keyword evidence="2" id="KW-0732">Signal</keyword>
<feature type="signal peptide" evidence="2">
    <location>
        <begin position="1"/>
        <end position="26"/>
    </location>
</feature>
<accession>A0A917IIZ5</accession>
<reference evidence="3" key="1">
    <citation type="journal article" date="2014" name="Int. J. Syst. Evol. Microbiol.">
        <title>Complete genome sequence of Corynebacterium casei LMG S-19264T (=DSM 44701T), isolated from a smear-ripened cheese.</title>
        <authorList>
            <consortium name="US DOE Joint Genome Institute (JGI-PGF)"/>
            <person name="Walter F."/>
            <person name="Albersmeier A."/>
            <person name="Kalinowski J."/>
            <person name="Ruckert C."/>
        </authorList>
    </citation>
    <scope>NUCLEOTIDE SEQUENCE</scope>
    <source>
        <strain evidence="3">CGMCC 1.15794</strain>
    </source>
</reference>
<evidence type="ECO:0000256" key="1">
    <source>
        <dbReference type="SAM" id="Phobius"/>
    </source>
</evidence>
<comment type="caution">
    <text evidence="3">The sequence shown here is derived from an EMBL/GenBank/DDBJ whole genome shotgun (WGS) entry which is preliminary data.</text>
</comment>
<evidence type="ECO:0000313" key="4">
    <source>
        <dbReference type="Proteomes" id="UP000657592"/>
    </source>
</evidence>
<keyword evidence="1" id="KW-1133">Transmembrane helix</keyword>
<name>A0A917IIZ5_9MICO</name>
<protein>
    <recommendedName>
        <fullName evidence="5">DUF916 domain-containing protein</fullName>
    </recommendedName>
</protein>
<dbReference type="EMBL" id="BMJY01000026">
    <property type="protein sequence ID" value="GGH51384.1"/>
    <property type="molecule type" value="Genomic_DNA"/>
</dbReference>
<evidence type="ECO:0000256" key="2">
    <source>
        <dbReference type="SAM" id="SignalP"/>
    </source>
</evidence>
<dbReference type="AlphaFoldDB" id="A0A917IIZ5"/>